<dbReference type="Proteomes" id="UP000828390">
    <property type="component" value="Unassembled WGS sequence"/>
</dbReference>
<dbReference type="InterPro" id="IPR029021">
    <property type="entry name" value="Prot-tyrosine_phosphatase-like"/>
</dbReference>
<dbReference type="AlphaFoldDB" id="A0A9D4NB89"/>
<proteinExistence type="predicted"/>
<feature type="domain" description="Tyrosine-protein phosphatase" evidence="1">
    <location>
        <begin position="3"/>
        <end position="54"/>
    </location>
</feature>
<protein>
    <recommendedName>
        <fullName evidence="1">Tyrosine-protein phosphatase domain-containing protein</fullName>
    </recommendedName>
</protein>
<reference evidence="2" key="1">
    <citation type="journal article" date="2019" name="bioRxiv">
        <title>The Genome of the Zebra Mussel, Dreissena polymorpha: A Resource for Invasive Species Research.</title>
        <authorList>
            <person name="McCartney M.A."/>
            <person name="Auch B."/>
            <person name="Kono T."/>
            <person name="Mallez S."/>
            <person name="Zhang Y."/>
            <person name="Obille A."/>
            <person name="Becker A."/>
            <person name="Abrahante J.E."/>
            <person name="Garbe J."/>
            <person name="Badalamenti J.P."/>
            <person name="Herman A."/>
            <person name="Mangelson H."/>
            <person name="Liachko I."/>
            <person name="Sullivan S."/>
            <person name="Sone E.D."/>
            <person name="Koren S."/>
            <person name="Silverstein K.A.T."/>
            <person name="Beckman K.B."/>
            <person name="Gohl D.M."/>
        </authorList>
    </citation>
    <scope>NUCLEOTIDE SEQUENCE</scope>
    <source>
        <strain evidence="2">Duluth1</strain>
        <tissue evidence="2">Whole animal</tissue>
    </source>
</reference>
<organism evidence="2 3">
    <name type="scientific">Dreissena polymorpha</name>
    <name type="common">Zebra mussel</name>
    <name type="synonym">Mytilus polymorpha</name>
    <dbReference type="NCBI Taxonomy" id="45954"/>
    <lineage>
        <taxon>Eukaryota</taxon>
        <taxon>Metazoa</taxon>
        <taxon>Spiralia</taxon>
        <taxon>Lophotrochozoa</taxon>
        <taxon>Mollusca</taxon>
        <taxon>Bivalvia</taxon>
        <taxon>Autobranchia</taxon>
        <taxon>Heteroconchia</taxon>
        <taxon>Euheterodonta</taxon>
        <taxon>Imparidentia</taxon>
        <taxon>Neoheterodontei</taxon>
        <taxon>Myida</taxon>
        <taxon>Dreissenoidea</taxon>
        <taxon>Dreissenidae</taxon>
        <taxon>Dreissena</taxon>
    </lineage>
</organism>
<dbReference type="EMBL" id="JAIWYP010000001">
    <property type="protein sequence ID" value="KAH3891456.1"/>
    <property type="molecule type" value="Genomic_DNA"/>
</dbReference>
<name>A0A9D4NB89_DREPO</name>
<keyword evidence="3" id="KW-1185">Reference proteome</keyword>
<dbReference type="InterPro" id="IPR000242">
    <property type="entry name" value="PTP_cat"/>
</dbReference>
<evidence type="ECO:0000313" key="3">
    <source>
        <dbReference type="Proteomes" id="UP000828390"/>
    </source>
</evidence>
<dbReference type="SUPFAM" id="SSF52799">
    <property type="entry name" value="(Phosphotyrosine protein) phosphatases II"/>
    <property type="match status" value="1"/>
</dbReference>
<comment type="caution">
    <text evidence="2">The sequence shown here is derived from an EMBL/GenBank/DDBJ whole genome shotgun (WGS) entry which is preliminary data.</text>
</comment>
<gene>
    <name evidence="2" type="ORF">DPMN_015558</name>
</gene>
<evidence type="ECO:0000313" key="2">
    <source>
        <dbReference type="EMBL" id="KAH3891456.1"/>
    </source>
</evidence>
<reference evidence="2" key="2">
    <citation type="submission" date="2020-11" db="EMBL/GenBank/DDBJ databases">
        <authorList>
            <person name="McCartney M.A."/>
            <person name="Auch B."/>
            <person name="Kono T."/>
            <person name="Mallez S."/>
            <person name="Becker A."/>
            <person name="Gohl D.M."/>
            <person name="Silverstein K.A.T."/>
            <person name="Koren S."/>
            <person name="Bechman K.B."/>
            <person name="Herman A."/>
            <person name="Abrahante J.E."/>
            <person name="Garbe J."/>
        </authorList>
    </citation>
    <scope>NUCLEOTIDE SEQUENCE</scope>
    <source>
        <strain evidence="2">Duluth1</strain>
        <tissue evidence="2">Whole animal</tissue>
    </source>
</reference>
<dbReference type="GO" id="GO:0004725">
    <property type="term" value="F:protein tyrosine phosphatase activity"/>
    <property type="evidence" value="ECO:0007669"/>
    <property type="project" value="InterPro"/>
</dbReference>
<sequence length="67" mass="7445">MKCGLFSVVSTLLKKIAIDHEVSVVNAVRKVTASRHGAIAAQEQFDFCYECVLQHIRYFAPNSNFAA</sequence>
<dbReference type="Gene3D" id="3.90.190.10">
    <property type="entry name" value="Protein tyrosine phosphatase superfamily"/>
    <property type="match status" value="1"/>
</dbReference>
<dbReference type="Pfam" id="PF00102">
    <property type="entry name" value="Y_phosphatase"/>
    <property type="match status" value="1"/>
</dbReference>
<accession>A0A9D4NB89</accession>
<evidence type="ECO:0000259" key="1">
    <source>
        <dbReference type="Pfam" id="PF00102"/>
    </source>
</evidence>